<dbReference type="EMBL" id="CP133762">
    <property type="protein sequence ID" value="WMX43848.1"/>
    <property type="molecule type" value="Genomic_DNA"/>
</dbReference>
<protein>
    <submittedName>
        <fullName evidence="4">RICIN domain-containing protein</fullName>
    </submittedName>
</protein>
<evidence type="ECO:0000313" key="4">
    <source>
        <dbReference type="EMBL" id="WMX43848.1"/>
    </source>
</evidence>
<dbReference type="RefSeq" id="WP_309547717.1">
    <property type="nucleotide sequence ID" value="NZ_CP133762.1"/>
</dbReference>
<name>A0ABY9RNS1_9ACTN</name>
<evidence type="ECO:0000256" key="2">
    <source>
        <dbReference type="SAM" id="SignalP"/>
    </source>
</evidence>
<dbReference type="InterPro" id="IPR000772">
    <property type="entry name" value="Ricin_B_lectin"/>
</dbReference>
<feature type="chain" id="PRO_5045741262" evidence="2">
    <location>
        <begin position="28"/>
        <end position="232"/>
    </location>
</feature>
<organism evidence="4 5">
    <name type="scientific">Streptomyces roseicoloratus</name>
    <dbReference type="NCBI Taxonomy" id="2508722"/>
    <lineage>
        <taxon>Bacteria</taxon>
        <taxon>Bacillati</taxon>
        <taxon>Actinomycetota</taxon>
        <taxon>Actinomycetes</taxon>
        <taxon>Kitasatosporales</taxon>
        <taxon>Streptomycetaceae</taxon>
        <taxon>Streptomyces</taxon>
    </lineage>
</organism>
<dbReference type="Pfam" id="PF00652">
    <property type="entry name" value="Ricin_B_lectin"/>
    <property type="match status" value="1"/>
</dbReference>
<keyword evidence="2" id="KW-0732">Signal</keyword>
<feature type="signal peptide" evidence="2">
    <location>
        <begin position="1"/>
        <end position="27"/>
    </location>
</feature>
<evidence type="ECO:0000313" key="5">
    <source>
        <dbReference type="Proteomes" id="UP001250858"/>
    </source>
</evidence>
<sequence length="232" mass="24719">MPRATRWLAVTAVAFATALAGTSTVSAQTRSAPGPAPAAAPRPVYWTAPAPGLAAPAPQRLLNMPVRITNDFANRLTTQCLDVDANGGANGTVVQVWECNGTNQQRWYLWNNGALESYRFPGKCLDADLNGGGRNGTKLQIWDCNNTPQQSWSHPEGDRAIYNARFYGGGNIVMDRERERPGQRRPRPAVAEELPVAAVVGRLAGLTRGVRLLGPGPVSEGPGSPGVPDDDP</sequence>
<evidence type="ECO:0000256" key="1">
    <source>
        <dbReference type="SAM" id="MobiDB-lite"/>
    </source>
</evidence>
<gene>
    <name evidence="4" type="ORF">RGF97_01795</name>
</gene>
<reference evidence="4 5" key="1">
    <citation type="submission" date="2023-09" db="EMBL/GenBank/DDBJ databases">
        <title>Complete genome of Streptomyces roseicoloratus T14.</title>
        <authorList>
            <person name="Bashizi T."/>
            <person name="Kim M.-J."/>
            <person name="Lee G."/>
            <person name="Tagele S.B."/>
            <person name="Shin J.-H."/>
        </authorList>
    </citation>
    <scope>NUCLEOTIDE SEQUENCE [LARGE SCALE GENOMIC DNA]</scope>
    <source>
        <strain evidence="4 5">T14</strain>
    </source>
</reference>
<dbReference type="SMART" id="SM00458">
    <property type="entry name" value="RICIN"/>
    <property type="match status" value="1"/>
</dbReference>
<keyword evidence="5" id="KW-1185">Reference proteome</keyword>
<accession>A0ABY9RNS1</accession>
<dbReference type="SUPFAM" id="SSF50370">
    <property type="entry name" value="Ricin B-like lectins"/>
    <property type="match status" value="1"/>
</dbReference>
<feature type="domain" description="Ricin B lectin" evidence="3">
    <location>
        <begin position="69"/>
        <end position="204"/>
    </location>
</feature>
<dbReference type="InterPro" id="IPR035992">
    <property type="entry name" value="Ricin_B-like_lectins"/>
</dbReference>
<dbReference type="Proteomes" id="UP001250858">
    <property type="component" value="Chromosome"/>
</dbReference>
<proteinExistence type="predicted"/>
<evidence type="ECO:0000259" key="3">
    <source>
        <dbReference type="SMART" id="SM00458"/>
    </source>
</evidence>
<dbReference type="PROSITE" id="PS50231">
    <property type="entry name" value="RICIN_B_LECTIN"/>
    <property type="match status" value="1"/>
</dbReference>
<feature type="region of interest" description="Disordered" evidence="1">
    <location>
        <begin position="210"/>
        <end position="232"/>
    </location>
</feature>
<dbReference type="Gene3D" id="2.80.10.50">
    <property type="match status" value="1"/>
</dbReference>